<gene>
    <name evidence="3" type="ORF">K0M31_005497</name>
</gene>
<dbReference type="Gene3D" id="3.40.50.1820">
    <property type="entry name" value="alpha/beta hydrolase"/>
    <property type="match status" value="1"/>
</dbReference>
<dbReference type="EMBL" id="JAHYIQ010000015">
    <property type="protein sequence ID" value="KAK1125965.1"/>
    <property type="molecule type" value="Genomic_DNA"/>
</dbReference>
<dbReference type="InterPro" id="IPR002018">
    <property type="entry name" value="CarbesteraseB"/>
</dbReference>
<keyword evidence="1" id="KW-0325">Glycoprotein</keyword>
<feature type="domain" description="Carboxylesterase type B" evidence="2">
    <location>
        <begin position="5"/>
        <end position="530"/>
    </location>
</feature>
<proteinExistence type="predicted"/>
<organism evidence="3 4">
    <name type="scientific">Melipona bicolor</name>
    <dbReference type="NCBI Taxonomy" id="60889"/>
    <lineage>
        <taxon>Eukaryota</taxon>
        <taxon>Metazoa</taxon>
        <taxon>Ecdysozoa</taxon>
        <taxon>Arthropoda</taxon>
        <taxon>Hexapoda</taxon>
        <taxon>Insecta</taxon>
        <taxon>Pterygota</taxon>
        <taxon>Neoptera</taxon>
        <taxon>Endopterygota</taxon>
        <taxon>Hymenoptera</taxon>
        <taxon>Apocrita</taxon>
        <taxon>Aculeata</taxon>
        <taxon>Apoidea</taxon>
        <taxon>Anthophila</taxon>
        <taxon>Apidae</taxon>
        <taxon>Melipona</taxon>
    </lineage>
</organism>
<dbReference type="PANTHER" id="PTHR11559">
    <property type="entry name" value="CARBOXYLESTERASE"/>
    <property type="match status" value="1"/>
</dbReference>
<evidence type="ECO:0000313" key="4">
    <source>
        <dbReference type="Proteomes" id="UP001177670"/>
    </source>
</evidence>
<accession>A0AA40FV66</accession>
<sequence>MSRENTVIRVKQGQLRGTVEKNSYGDEYLAFRGIPYAKPPLGPLRFKDPEPAEPWLDVRDASEYSDICFQRSMITRNWRGSEDCLYLNVYKPITHQASRMSVMVWIHGGAFVEGSGDDEIYGPEYFMRKDVVLVAINYRLGVLGFLNLEHKVAAGNQGLKDQVMALKWVQENISSFDGDPNNVTIFGESAGGASVHYLTISPLSQGLFHKAIAQSGVAVNPWASTTKEQSKYAFLLAAKLGESSTDPETVVEFLRTIDVQKLVTTELTLLTPQERYVVFTSFGPGIDAKSPNPFMPRHPAEMSEAGVKVPLLIGFNLNEGSLFLNSTGVFGCGSAEAIRNVNENFELAIPEQAKVYLKKEGISSSHLRELYFGNEPIGEKTTQKYADYLSDMLFVQGIHHIVNIQMKNSTHPTYLYKLSYETNEPLLRMMFNITLPGTTHGEDLQYLFHSKLAKNLDMKEYDVGSENFRMMEYFTQMWTDFAKTGNPTPRATKLIPTIWQPITKGNEYVYLNIDKTLRMESSSKEEQRHNWKRIKNKL</sequence>
<dbReference type="InterPro" id="IPR029058">
    <property type="entry name" value="AB_hydrolase_fold"/>
</dbReference>
<dbReference type="Pfam" id="PF00135">
    <property type="entry name" value="COesterase"/>
    <property type="match status" value="1"/>
</dbReference>
<name>A0AA40FV66_9HYME</name>
<dbReference type="AlphaFoldDB" id="A0AA40FV66"/>
<protein>
    <recommendedName>
        <fullName evidence="2">Carboxylesterase type B domain-containing protein</fullName>
    </recommendedName>
</protein>
<evidence type="ECO:0000313" key="3">
    <source>
        <dbReference type="EMBL" id="KAK1125965.1"/>
    </source>
</evidence>
<comment type="caution">
    <text evidence="3">The sequence shown here is derived from an EMBL/GenBank/DDBJ whole genome shotgun (WGS) entry which is preliminary data.</text>
</comment>
<dbReference type="InterPro" id="IPR050309">
    <property type="entry name" value="Type-B_Carboxylest/Lipase"/>
</dbReference>
<keyword evidence="4" id="KW-1185">Reference proteome</keyword>
<dbReference type="PROSITE" id="PS00941">
    <property type="entry name" value="CARBOXYLESTERASE_B_2"/>
    <property type="match status" value="1"/>
</dbReference>
<dbReference type="InterPro" id="IPR019819">
    <property type="entry name" value="Carboxylesterase_B_CS"/>
</dbReference>
<dbReference type="Proteomes" id="UP001177670">
    <property type="component" value="Unassembled WGS sequence"/>
</dbReference>
<evidence type="ECO:0000256" key="1">
    <source>
        <dbReference type="ARBA" id="ARBA00023180"/>
    </source>
</evidence>
<reference evidence="3" key="1">
    <citation type="submission" date="2021-10" db="EMBL/GenBank/DDBJ databases">
        <title>Melipona bicolor Genome sequencing and assembly.</title>
        <authorList>
            <person name="Araujo N.S."/>
            <person name="Arias M.C."/>
        </authorList>
    </citation>
    <scope>NUCLEOTIDE SEQUENCE</scope>
    <source>
        <strain evidence="3">USP_2M_L1-L4_2017</strain>
        <tissue evidence="3">Whole body</tissue>
    </source>
</reference>
<evidence type="ECO:0000259" key="2">
    <source>
        <dbReference type="Pfam" id="PF00135"/>
    </source>
</evidence>
<dbReference type="SUPFAM" id="SSF53474">
    <property type="entry name" value="alpha/beta-Hydrolases"/>
    <property type="match status" value="1"/>
</dbReference>